<evidence type="ECO:0000313" key="3">
    <source>
        <dbReference type="Proteomes" id="UP001176941"/>
    </source>
</evidence>
<sequence length="159" mass="16692">MAVSCICAVPESGSHRDLPQRGAPRQVGWGPSARQGSTPVLQAPALLPSLSSNLSSLLTCRGPGSSRAGRGMGAFLEEGTLDRVGHEDSFSGDRESRAEQMGCHGEGRPWALGGCRGWRAEVTGRRSSSRDWASFHVLSEEGGGLEAPLDVAMLSTYGP</sequence>
<accession>A0ABN8Y9M2</accession>
<feature type="region of interest" description="Disordered" evidence="1">
    <location>
        <begin position="13"/>
        <end position="36"/>
    </location>
</feature>
<protein>
    <submittedName>
        <fullName evidence="2">Uncharacterized protein</fullName>
    </submittedName>
</protein>
<proteinExistence type="predicted"/>
<feature type="region of interest" description="Disordered" evidence="1">
    <location>
        <begin position="65"/>
        <end position="101"/>
    </location>
</feature>
<evidence type="ECO:0000256" key="1">
    <source>
        <dbReference type="SAM" id="MobiDB-lite"/>
    </source>
</evidence>
<name>A0ABN8Y9M2_RANTA</name>
<reference evidence="2" key="1">
    <citation type="submission" date="2023-04" db="EMBL/GenBank/DDBJ databases">
        <authorList>
            <consortium name="ELIXIR-Norway"/>
        </authorList>
    </citation>
    <scope>NUCLEOTIDE SEQUENCE [LARGE SCALE GENOMIC DNA]</scope>
</reference>
<feature type="compositionally biased region" description="Basic and acidic residues" evidence="1">
    <location>
        <begin position="80"/>
        <end position="98"/>
    </location>
</feature>
<organism evidence="2 3">
    <name type="scientific">Rangifer tarandus platyrhynchus</name>
    <name type="common">Svalbard reindeer</name>
    <dbReference type="NCBI Taxonomy" id="3082113"/>
    <lineage>
        <taxon>Eukaryota</taxon>
        <taxon>Metazoa</taxon>
        <taxon>Chordata</taxon>
        <taxon>Craniata</taxon>
        <taxon>Vertebrata</taxon>
        <taxon>Euteleostomi</taxon>
        <taxon>Mammalia</taxon>
        <taxon>Eutheria</taxon>
        <taxon>Laurasiatheria</taxon>
        <taxon>Artiodactyla</taxon>
        <taxon>Ruminantia</taxon>
        <taxon>Pecora</taxon>
        <taxon>Cervidae</taxon>
        <taxon>Odocoileinae</taxon>
        <taxon>Rangifer</taxon>
    </lineage>
</organism>
<evidence type="ECO:0000313" key="2">
    <source>
        <dbReference type="EMBL" id="CAI9158282.1"/>
    </source>
</evidence>
<gene>
    <name evidence="2" type="ORF">MRATA1EN1_LOCUS7244</name>
</gene>
<dbReference type="EMBL" id="OX459952">
    <property type="protein sequence ID" value="CAI9158282.1"/>
    <property type="molecule type" value="Genomic_DNA"/>
</dbReference>
<keyword evidence="3" id="KW-1185">Reference proteome</keyword>
<dbReference type="Proteomes" id="UP001176941">
    <property type="component" value="Chromosome 16"/>
</dbReference>